<keyword evidence="1" id="KW-0805">Transcription regulation</keyword>
<dbReference type="SUPFAM" id="SSF48498">
    <property type="entry name" value="Tetracyclin repressor-like, C-terminal domain"/>
    <property type="match status" value="1"/>
</dbReference>
<evidence type="ECO:0000256" key="3">
    <source>
        <dbReference type="ARBA" id="ARBA00023163"/>
    </source>
</evidence>
<comment type="caution">
    <text evidence="6">The sequence shown here is derived from an EMBL/GenBank/DDBJ whole genome shotgun (WGS) entry which is preliminary data.</text>
</comment>
<dbReference type="EMBL" id="RQGD01000022">
    <property type="protein sequence ID" value="TGL60381.1"/>
    <property type="molecule type" value="Genomic_DNA"/>
</dbReference>
<dbReference type="InterPro" id="IPR011075">
    <property type="entry name" value="TetR_C"/>
</dbReference>
<evidence type="ECO:0000256" key="4">
    <source>
        <dbReference type="PROSITE-ProRule" id="PRU00335"/>
    </source>
</evidence>
<dbReference type="PANTHER" id="PTHR47506:SF1">
    <property type="entry name" value="HTH-TYPE TRANSCRIPTIONAL REGULATOR YJDC"/>
    <property type="match status" value="1"/>
</dbReference>
<dbReference type="OrthoDB" id="9812484at2"/>
<evidence type="ECO:0000313" key="7">
    <source>
        <dbReference type="Proteomes" id="UP000297693"/>
    </source>
</evidence>
<dbReference type="PROSITE" id="PS50977">
    <property type="entry name" value="HTH_TETR_2"/>
    <property type="match status" value="1"/>
</dbReference>
<dbReference type="InterPro" id="IPR036271">
    <property type="entry name" value="Tet_transcr_reg_TetR-rel_C_sf"/>
</dbReference>
<dbReference type="GO" id="GO:0003677">
    <property type="term" value="F:DNA binding"/>
    <property type="evidence" value="ECO:0007669"/>
    <property type="project" value="UniProtKB-UniRule"/>
</dbReference>
<dbReference type="Pfam" id="PF00440">
    <property type="entry name" value="TetR_N"/>
    <property type="match status" value="1"/>
</dbReference>
<dbReference type="InterPro" id="IPR009057">
    <property type="entry name" value="Homeodomain-like_sf"/>
</dbReference>
<proteinExistence type="predicted"/>
<keyword evidence="7" id="KW-1185">Reference proteome</keyword>
<feature type="DNA-binding region" description="H-T-H motif" evidence="4">
    <location>
        <begin position="28"/>
        <end position="47"/>
    </location>
</feature>
<dbReference type="SUPFAM" id="SSF46689">
    <property type="entry name" value="Homeodomain-like"/>
    <property type="match status" value="1"/>
</dbReference>
<reference evidence="6" key="1">
    <citation type="journal article" date="2019" name="PLoS Negl. Trop. Dis.">
        <title>Revisiting the worldwide diversity of Leptospira species in the environment.</title>
        <authorList>
            <person name="Vincent A.T."/>
            <person name="Schiettekatte O."/>
            <person name="Bourhy P."/>
            <person name="Veyrier F.J."/>
            <person name="Picardeau M."/>
        </authorList>
    </citation>
    <scope>NUCLEOTIDE SEQUENCE [LARGE SCALE GENOMIC DNA]</scope>
    <source>
        <strain evidence="6">201702476</strain>
    </source>
</reference>
<dbReference type="InterPro" id="IPR001647">
    <property type="entry name" value="HTH_TetR"/>
</dbReference>
<keyword evidence="3" id="KW-0804">Transcription</keyword>
<sequence>MSAKIPTRMRIINISKELFLSQGYGETGLNQIVSEADTVKASLYQHFKSKEELGNVVLKEYSRENLILLSELMQKYPNPIDFVKAWVRILKREARRYHLYGCPMANFRSQISESSPSILASIQEITKTTISTLEEYLVLAKTKGYIRNSLDVKQNARFLFLSYEGALQLWRLTGDIKSLDEFTEVVSKIID</sequence>
<dbReference type="Pfam" id="PF16925">
    <property type="entry name" value="TetR_C_13"/>
    <property type="match status" value="1"/>
</dbReference>
<protein>
    <submittedName>
        <fullName evidence="6">TetR/AcrR family transcriptional regulator</fullName>
    </submittedName>
</protein>
<evidence type="ECO:0000259" key="5">
    <source>
        <dbReference type="PROSITE" id="PS50977"/>
    </source>
</evidence>
<organism evidence="6 7">
    <name type="scientific">Leptospira ognonensis</name>
    <dbReference type="NCBI Taxonomy" id="2484945"/>
    <lineage>
        <taxon>Bacteria</taxon>
        <taxon>Pseudomonadati</taxon>
        <taxon>Spirochaetota</taxon>
        <taxon>Spirochaetia</taxon>
        <taxon>Leptospirales</taxon>
        <taxon>Leptospiraceae</taxon>
        <taxon>Leptospira</taxon>
    </lineage>
</organism>
<keyword evidence="2 4" id="KW-0238">DNA-binding</keyword>
<dbReference type="Gene3D" id="1.10.357.10">
    <property type="entry name" value="Tetracycline Repressor, domain 2"/>
    <property type="match status" value="1"/>
</dbReference>
<name>A0A4R9K4F3_9LEPT</name>
<feature type="domain" description="HTH tetR-type" evidence="5">
    <location>
        <begin position="5"/>
        <end position="65"/>
    </location>
</feature>
<dbReference type="RefSeq" id="WP_135623304.1">
    <property type="nucleotide sequence ID" value="NZ_RQGD01000022.1"/>
</dbReference>
<evidence type="ECO:0000256" key="2">
    <source>
        <dbReference type="ARBA" id="ARBA00023125"/>
    </source>
</evidence>
<dbReference type="AlphaFoldDB" id="A0A4R9K4F3"/>
<dbReference type="Proteomes" id="UP000297693">
    <property type="component" value="Unassembled WGS sequence"/>
</dbReference>
<dbReference type="PRINTS" id="PR00455">
    <property type="entry name" value="HTHTETR"/>
</dbReference>
<accession>A0A4R9K4F3</accession>
<evidence type="ECO:0000256" key="1">
    <source>
        <dbReference type="ARBA" id="ARBA00023015"/>
    </source>
</evidence>
<dbReference type="PANTHER" id="PTHR47506">
    <property type="entry name" value="TRANSCRIPTIONAL REGULATORY PROTEIN"/>
    <property type="match status" value="1"/>
</dbReference>
<gene>
    <name evidence="6" type="ORF">EHQ58_07770</name>
</gene>
<evidence type="ECO:0000313" key="6">
    <source>
        <dbReference type="EMBL" id="TGL60381.1"/>
    </source>
</evidence>